<sequence length="311" mass="33146">MSRTTETVASTTALLAEARAELYGGGLAASVLVRDLHTGEELALDPDVEYVSASLVKVPLALAVLELVRRGELDGGRPVEVEPGRARTPGPTGVSRFRHPARIALADLVYLSLCLSDNAATEALFALVPPARVAELTAGFGLRGFSVRHTIDELSDTPAERFSADESHLAHALAIGSGTRGRGHRVPQLDVSHANSCTARACADLLQALWNPPADSLLPTEVADSVRQLMAHNVLRHRLAPDFAADASSWSSKTGTLLNLRHEMGVVEHADGRALAVVVLTESRVPATHQPAAEALMAAVARRLHDHLRQR</sequence>
<dbReference type="EMBL" id="JAELVF020000001">
    <property type="protein sequence ID" value="MBU7598341.1"/>
    <property type="molecule type" value="Genomic_DNA"/>
</dbReference>
<dbReference type="AlphaFoldDB" id="A0A949N8A7"/>
<dbReference type="Pfam" id="PF13354">
    <property type="entry name" value="Beta-lactamase2"/>
    <property type="match status" value="1"/>
</dbReference>
<feature type="domain" description="Beta-lactamase class A catalytic" evidence="1">
    <location>
        <begin position="30"/>
        <end position="281"/>
    </location>
</feature>
<dbReference type="RefSeq" id="WP_211042149.1">
    <property type="nucleotide sequence ID" value="NZ_JAELVF020000001.1"/>
</dbReference>
<gene>
    <name evidence="2" type="ORF">JGS22_012120</name>
</gene>
<dbReference type="GO" id="GO:0008800">
    <property type="term" value="F:beta-lactamase activity"/>
    <property type="evidence" value="ECO:0007669"/>
    <property type="project" value="InterPro"/>
</dbReference>
<comment type="caution">
    <text evidence="2">The sequence shown here is derived from an EMBL/GenBank/DDBJ whole genome shotgun (WGS) entry which is preliminary data.</text>
</comment>
<protein>
    <submittedName>
        <fullName evidence="2">Class A beta-lactamase-related serine hydrolase</fullName>
    </submittedName>
</protein>
<keyword evidence="2" id="KW-0378">Hydrolase</keyword>
<reference evidence="2" key="1">
    <citation type="submission" date="2021-06" db="EMBL/GenBank/DDBJ databases">
        <title>Sequencing of actinobacteria type strains.</title>
        <authorList>
            <person name="Nguyen G.-S."/>
            <person name="Wentzel A."/>
        </authorList>
    </citation>
    <scope>NUCLEOTIDE SEQUENCE</scope>
    <source>
        <strain evidence="2">P38-E01</strain>
    </source>
</reference>
<proteinExistence type="predicted"/>
<accession>A0A949N8A7</accession>
<dbReference type="PANTHER" id="PTHR35333:SF3">
    <property type="entry name" value="BETA-LACTAMASE-TYPE TRANSPEPTIDASE FOLD CONTAINING PROTEIN"/>
    <property type="match status" value="1"/>
</dbReference>
<name>A0A949N8A7_9ACTN</name>
<dbReference type="PANTHER" id="PTHR35333">
    <property type="entry name" value="BETA-LACTAMASE"/>
    <property type="match status" value="1"/>
</dbReference>
<keyword evidence="3" id="KW-1185">Reference proteome</keyword>
<evidence type="ECO:0000313" key="2">
    <source>
        <dbReference type="EMBL" id="MBU7598341.1"/>
    </source>
</evidence>
<evidence type="ECO:0000259" key="1">
    <source>
        <dbReference type="Pfam" id="PF13354"/>
    </source>
</evidence>
<dbReference type="InterPro" id="IPR045155">
    <property type="entry name" value="Beta-lactam_cat"/>
</dbReference>
<dbReference type="InterPro" id="IPR012338">
    <property type="entry name" value="Beta-lactam/transpept-like"/>
</dbReference>
<dbReference type="InterPro" id="IPR000871">
    <property type="entry name" value="Beta-lactam_class-A"/>
</dbReference>
<dbReference type="GO" id="GO:0046677">
    <property type="term" value="P:response to antibiotic"/>
    <property type="evidence" value="ECO:0007669"/>
    <property type="project" value="InterPro"/>
</dbReference>
<dbReference type="Proteomes" id="UP000694501">
    <property type="component" value="Unassembled WGS sequence"/>
</dbReference>
<dbReference type="Gene3D" id="3.40.710.10">
    <property type="entry name" value="DD-peptidase/beta-lactamase superfamily"/>
    <property type="match status" value="1"/>
</dbReference>
<organism evidence="2 3">
    <name type="scientific">Streptomyces tardus</name>
    <dbReference type="NCBI Taxonomy" id="2780544"/>
    <lineage>
        <taxon>Bacteria</taxon>
        <taxon>Bacillati</taxon>
        <taxon>Actinomycetota</taxon>
        <taxon>Actinomycetes</taxon>
        <taxon>Kitasatosporales</taxon>
        <taxon>Streptomycetaceae</taxon>
        <taxon>Streptomyces</taxon>
    </lineage>
</organism>
<dbReference type="SUPFAM" id="SSF56601">
    <property type="entry name" value="beta-lactamase/transpeptidase-like"/>
    <property type="match status" value="1"/>
</dbReference>
<dbReference type="GO" id="GO:0030655">
    <property type="term" value="P:beta-lactam antibiotic catabolic process"/>
    <property type="evidence" value="ECO:0007669"/>
    <property type="project" value="InterPro"/>
</dbReference>
<evidence type="ECO:0000313" key="3">
    <source>
        <dbReference type="Proteomes" id="UP000694501"/>
    </source>
</evidence>